<dbReference type="Gene3D" id="3.40.50.300">
    <property type="entry name" value="P-loop containing nucleotide triphosphate hydrolases"/>
    <property type="match status" value="1"/>
</dbReference>
<dbReference type="OMA" id="CTLQNMM"/>
<evidence type="ECO:0000313" key="6">
    <source>
        <dbReference type="EMBL" id="GAW81271.1"/>
    </source>
</evidence>
<evidence type="ECO:0000256" key="4">
    <source>
        <dbReference type="ARBA" id="ARBA00023242"/>
    </source>
</evidence>
<dbReference type="PANTHER" id="PTHR11089">
    <property type="entry name" value="GTP-BINDING PROTEIN-RELATED"/>
    <property type="match status" value="1"/>
</dbReference>
<keyword evidence="3" id="KW-0342">GTP-binding</keyword>
<comment type="caution">
    <text evidence="6">The sequence shown here is derived from an EMBL/GenBank/DDBJ whole genome shotgun (WGS) entry which is preliminary data.</text>
</comment>
<dbReference type="Proteomes" id="UP000195521">
    <property type="component" value="Unassembled WGS sequence"/>
</dbReference>
<dbReference type="RefSeq" id="XP_028543860.1">
    <property type="nucleotide sequence ID" value="XM_028688059.1"/>
</dbReference>
<dbReference type="SUPFAM" id="SSF52540">
    <property type="entry name" value="P-loop containing nucleoside triphosphate hydrolases"/>
    <property type="match status" value="1"/>
</dbReference>
<dbReference type="InterPro" id="IPR050755">
    <property type="entry name" value="TRAFAC_YlqF/YawG_RiboMat"/>
</dbReference>
<dbReference type="GO" id="GO:0005525">
    <property type="term" value="F:GTP binding"/>
    <property type="evidence" value="ECO:0007669"/>
    <property type="project" value="UniProtKB-KW"/>
</dbReference>
<dbReference type="OrthoDB" id="391988at2759"/>
<accession>A0A1Y1JFG6</accession>
<evidence type="ECO:0000259" key="5">
    <source>
        <dbReference type="Pfam" id="PF08701"/>
    </source>
</evidence>
<organism evidence="6 7">
    <name type="scientific">Plasmodium gonderi</name>
    <dbReference type="NCBI Taxonomy" id="77519"/>
    <lineage>
        <taxon>Eukaryota</taxon>
        <taxon>Sar</taxon>
        <taxon>Alveolata</taxon>
        <taxon>Apicomplexa</taxon>
        <taxon>Aconoidasida</taxon>
        <taxon>Haemosporida</taxon>
        <taxon>Plasmodiidae</taxon>
        <taxon>Plasmodium</taxon>
        <taxon>Plasmodium (Plasmodium)</taxon>
    </lineage>
</organism>
<evidence type="ECO:0000256" key="3">
    <source>
        <dbReference type="ARBA" id="ARBA00023134"/>
    </source>
</evidence>
<comment type="subcellular location">
    <subcellularLocation>
        <location evidence="1">Nucleus</location>
    </subcellularLocation>
</comment>
<evidence type="ECO:0000256" key="2">
    <source>
        <dbReference type="ARBA" id="ARBA00022741"/>
    </source>
</evidence>
<dbReference type="GeneID" id="39747991"/>
<evidence type="ECO:0000313" key="7">
    <source>
        <dbReference type="Proteomes" id="UP000195521"/>
    </source>
</evidence>
<sequence length="541" mass="63305">MVKLGKISKRQPLKQKYAITKKVAAHKKKLKKIIKKTKIHNRRSTKKSLKIPECIFKKDILNNIKIISSTKKKKNKEDEEICKEVSLENYDDCTLQNMMYALNISPEEIPHADLTSTVSSETMQSNFAHSNNVISVKTTDGDLISRDQADSGMNNFYNYLDLNFVTKMHIFEKAKEELYPMLKEKYLHVDDLLEIIRNCDAIFYLVDIRNPLVYLEEDIINFIKKCKKEIIFILNKCDLVDSSLIEQWLYFFRNFYLTIPFTCYERKNPTYLSSGRNKQNTDWSQGNLNNVSHHGTNNNIYLTSIIKSFFNTNKKITFGVIGYIYTGRSSFLQLILRAFSCTNPRNKITAINVAENINFYSKCGIILRKNLNGIGLIKKLHVLSNNERLVLLSEFLLSLSGKNLIKCLLFLNQEELANKYKNYFTKNIDKEEKLEKKKEIIRLIFLKQQNGNELENENINSKNVTKVYNKLFLNKIPYYVIPKEKLSLSPEQNNNQNNDIRNIFSQIVSDIYPKIDDFIISQKKKFDDYIIIKSDKFNYNV</sequence>
<feature type="domain" description="Guanine nucleotide-binding protein-like 3 N-terminal" evidence="5">
    <location>
        <begin position="13"/>
        <end position="80"/>
    </location>
</feature>
<dbReference type="PANTHER" id="PTHR11089:SF30">
    <property type="entry name" value="GUANINE NUCLEOTIDE-BINDING PROTEIN-LIKE 3 HOMOLOG"/>
    <property type="match status" value="1"/>
</dbReference>
<name>A0A1Y1JFG6_PLAGO</name>
<dbReference type="Pfam" id="PF08701">
    <property type="entry name" value="GN3L_Grn1"/>
    <property type="match status" value="1"/>
</dbReference>
<proteinExistence type="predicted"/>
<keyword evidence="7" id="KW-1185">Reference proteome</keyword>
<dbReference type="GO" id="GO:0005730">
    <property type="term" value="C:nucleolus"/>
    <property type="evidence" value="ECO:0007669"/>
    <property type="project" value="TreeGrafter"/>
</dbReference>
<evidence type="ECO:0000256" key="1">
    <source>
        <dbReference type="ARBA" id="ARBA00004123"/>
    </source>
</evidence>
<gene>
    <name evidence="6" type="ORF">PGO_100250</name>
</gene>
<keyword evidence="4" id="KW-0539">Nucleus</keyword>
<dbReference type="InterPro" id="IPR014813">
    <property type="entry name" value="Gnl3_N_dom"/>
</dbReference>
<dbReference type="InterPro" id="IPR027417">
    <property type="entry name" value="P-loop_NTPase"/>
</dbReference>
<dbReference type="EMBL" id="BDQF01000011">
    <property type="protein sequence ID" value="GAW81271.1"/>
    <property type="molecule type" value="Genomic_DNA"/>
</dbReference>
<reference evidence="7" key="1">
    <citation type="submission" date="2017-04" db="EMBL/GenBank/DDBJ databases">
        <title>Plasmodium gonderi genome.</title>
        <authorList>
            <person name="Arisue N."/>
            <person name="Honma H."/>
            <person name="Kawai S."/>
            <person name="Tougan T."/>
            <person name="Tanabe K."/>
            <person name="Horii T."/>
        </authorList>
    </citation>
    <scope>NUCLEOTIDE SEQUENCE [LARGE SCALE GENOMIC DNA]</scope>
    <source>
        <strain evidence="7">ATCC 30045</strain>
    </source>
</reference>
<keyword evidence="2" id="KW-0547">Nucleotide-binding</keyword>
<protein>
    <recommendedName>
        <fullName evidence="5">Guanine nucleotide-binding protein-like 3 N-terminal domain-containing protein</fullName>
    </recommendedName>
</protein>
<dbReference type="AlphaFoldDB" id="A0A1Y1JFG6"/>